<dbReference type="OrthoDB" id="3473112at2"/>
<proteinExistence type="predicted"/>
<reference evidence="1 2" key="1">
    <citation type="submission" date="2019-06" db="EMBL/GenBank/DDBJ databases">
        <title>Sequencing the genomes of 1000 actinobacteria strains.</title>
        <authorList>
            <person name="Klenk H.-P."/>
        </authorList>
    </citation>
    <scope>NUCLEOTIDE SEQUENCE [LARGE SCALE GENOMIC DNA]</scope>
    <source>
        <strain evidence="1 2">DSM 45043</strain>
    </source>
</reference>
<keyword evidence="2" id="KW-1185">Reference proteome</keyword>
<dbReference type="RefSeq" id="WP_141970287.1">
    <property type="nucleotide sequence ID" value="NZ_VFPO01000001.1"/>
</dbReference>
<evidence type="ECO:0000313" key="2">
    <source>
        <dbReference type="Proteomes" id="UP000316706"/>
    </source>
</evidence>
<name>A0A543IGZ1_9ACTN</name>
<sequence length="189" mass="19186">MTRVRWWGPGVVALVLLVLCGGLPLVNTALGSGGRPLEPGTVLSAGTPKGGVRPVTFVIPAAGWMLSTAETSLTGNVKVFSGDVAVNLNVVVPLGPLDARRLWNGLERIVEAGGQHRLGAAPAPIPTPDGLSGLSGTISGRDRAGTAAVFATATLGATLTAAGPPRAYAEAAADVEAMVRTVRIRSPWP</sequence>
<dbReference type="EMBL" id="VFPO01000001">
    <property type="protein sequence ID" value="TQM69845.1"/>
    <property type="molecule type" value="Genomic_DNA"/>
</dbReference>
<accession>A0A543IGZ1</accession>
<evidence type="ECO:0000313" key="1">
    <source>
        <dbReference type="EMBL" id="TQM69845.1"/>
    </source>
</evidence>
<comment type="caution">
    <text evidence="1">The sequence shown here is derived from an EMBL/GenBank/DDBJ whole genome shotgun (WGS) entry which is preliminary data.</text>
</comment>
<protein>
    <submittedName>
        <fullName evidence="1">Uncharacterized protein</fullName>
    </submittedName>
</protein>
<organism evidence="1 2">
    <name type="scientific">Actinomadura hallensis</name>
    <dbReference type="NCBI Taxonomy" id="337895"/>
    <lineage>
        <taxon>Bacteria</taxon>
        <taxon>Bacillati</taxon>
        <taxon>Actinomycetota</taxon>
        <taxon>Actinomycetes</taxon>
        <taxon>Streptosporangiales</taxon>
        <taxon>Thermomonosporaceae</taxon>
        <taxon>Actinomadura</taxon>
    </lineage>
</organism>
<gene>
    <name evidence="1" type="ORF">FHX41_3560</name>
</gene>
<dbReference type="AlphaFoldDB" id="A0A543IGZ1"/>
<dbReference type="Proteomes" id="UP000316706">
    <property type="component" value="Unassembled WGS sequence"/>
</dbReference>